<name>A0A1I1K8A2_9FLAO</name>
<evidence type="ECO:0000313" key="2">
    <source>
        <dbReference type="EMBL" id="SFC54353.1"/>
    </source>
</evidence>
<dbReference type="InterPro" id="IPR016181">
    <property type="entry name" value="Acyl_CoA_acyltransferase"/>
</dbReference>
<gene>
    <name evidence="2" type="ORF">SAMN05216297_101203</name>
</gene>
<protein>
    <recommendedName>
        <fullName evidence="1">N-acetyltransferase domain-containing protein</fullName>
    </recommendedName>
</protein>
<dbReference type="Pfam" id="PF13508">
    <property type="entry name" value="Acetyltransf_7"/>
    <property type="match status" value="1"/>
</dbReference>
<dbReference type="PROSITE" id="PS51186">
    <property type="entry name" value="GNAT"/>
    <property type="match status" value="1"/>
</dbReference>
<dbReference type="Gene3D" id="3.40.630.30">
    <property type="match status" value="1"/>
</dbReference>
<dbReference type="Proteomes" id="UP000199672">
    <property type="component" value="Unassembled WGS sequence"/>
</dbReference>
<proteinExistence type="predicted"/>
<dbReference type="STRING" id="739143.SAMN05216297_101203"/>
<organism evidence="2 3">
    <name type="scientific">Flavobacterium phragmitis</name>
    <dbReference type="NCBI Taxonomy" id="739143"/>
    <lineage>
        <taxon>Bacteria</taxon>
        <taxon>Pseudomonadati</taxon>
        <taxon>Bacteroidota</taxon>
        <taxon>Flavobacteriia</taxon>
        <taxon>Flavobacteriales</taxon>
        <taxon>Flavobacteriaceae</taxon>
        <taxon>Flavobacterium</taxon>
    </lineage>
</organism>
<dbReference type="SUPFAM" id="SSF55729">
    <property type="entry name" value="Acyl-CoA N-acyltransferases (Nat)"/>
    <property type="match status" value="1"/>
</dbReference>
<accession>A0A1I1K8A2</accession>
<feature type="domain" description="N-acetyltransferase" evidence="1">
    <location>
        <begin position="4"/>
        <end position="151"/>
    </location>
</feature>
<dbReference type="CDD" id="cd04301">
    <property type="entry name" value="NAT_SF"/>
    <property type="match status" value="1"/>
</dbReference>
<keyword evidence="3" id="KW-1185">Reference proteome</keyword>
<dbReference type="EMBL" id="FOMH01000001">
    <property type="protein sequence ID" value="SFC54353.1"/>
    <property type="molecule type" value="Genomic_DNA"/>
</dbReference>
<dbReference type="AlphaFoldDB" id="A0A1I1K8A2"/>
<dbReference type="GO" id="GO:0016747">
    <property type="term" value="F:acyltransferase activity, transferring groups other than amino-acyl groups"/>
    <property type="evidence" value="ECO:0007669"/>
    <property type="project" value="InterPro"/>
</dbReference>
<dbReference type="InterPro" id="IPR000182">
    <property type="entry name" value="GNAT_dom"/>
</dbReference>
<evidence type="ECO:0000313" key="3">
    <source>
        <dbReference type="Proteomes" id="UP000199672"/>
    </source>
</evidence>
<sequence length="156" mass="18686">MKVVHQNSFSENEKETLWQLRNNEYPIQFGHETFQEFESYCNALVKTENYILIDSGNVIQGWAYTFFRDSEIWFAIMLNYEFQGKGYGRILLEEIKKNNQNLNGWVIDHEKDLKRNNKKYKSPLEFYVRNGFAVLDDIRLENEKISAVKINWKSNK</sequence>
<reference evidence="3" key="1">
    <citation type="submission" date="2016-10" db="EMBL/GenBank/DDBJ databases">
        <authorList>
            <person name="Varghese N."/>
            <person name="Submissions S."/>
        </authorList>
    </citation>
    <scope>NUCLEOTIDE SEQUENCE [LARGE SCALE GENOMIC DNA]</scope>
    <source>
        <strain evidence="3">CGMCC 1.10370</strain>
    </source>
</reference>
<dbReference type="OrthoDB" id="1073140at2"/>
<dbReference type="RefSeq" id="WP_091490071.1">
    <property type="nucleotide sequence ID" value="NZ_FOMH01000001.1"/>
</dbReference>
<evidence type="ECO:0000259" key="1">
    <source>
        <dbReference type="PROSITE" id="PS51186"/>
    </source>
</evidence>